<accession>A0ABR3VUY8</accession>
<protein>
    <submittedName>
        <fullName evidence="2">Uncharacterized protein</fullName>
    </submittedName>
</protein>
<comment type="caution">
    <text evidence="2">The sequence shown here is derived from an EMBL/GenBank/DDBJ whole genome shotgun (WGS) entry which is preliminary data.</text>
</comment>
<proteinExistence type="predicted"/>
<evidence type="ECO:0000313" key="2">
    <source>
        <dbReference type="EMBL" id="KAL1845556.1"/>
    </source>
</evidence>
<sequence length="147" mass="15954">MKASWALFATGLYGLLSVAAALPQHPTDSTYENGEGESRPGNSLDERADEISVAQAVEEFTAALSISGYDMSTFDGNVSDLATRLVNFNGCNPVQRTAIYSGWQQSWKIMNLLYKEADSIDFNSASAMEYLGPPSLNQNQQGAIKDM</sequence>
<gene>
    <name evidence="2" type="ORF">Daus18300_014498</name>
</gene>
<keyword evidence="1" id="KW-0732">Signal</keyword>
<name>A0ABR3VUY8_9PEZI</name>
<dbReference type="EMBL" id="JAWRVE010000304">
    <property type="protein sequence ID" value="KAL1845556.1"/>
    <property type="molecule type" value="Genomic_DNA"/>
</dbReference>
<reference evidence="2 3" key="1">
    <citation type="journal article" date="2024" name="IMA Fungus">
        <title>IMA Genome - F19 : A genome assembly and annotation guide to empower mycologists, including annotated draft genome sequences of Ceratocystis pirilliformis, Diaporthe australafricana, Fusarium ophioides, Paecilomyces lecythidis, and Sporothrix stenoceras.</title>
        <authorList>
            <person name="Aylward J."/>
            <person name="Wilson A.M."/>
            <person name="Visagie C.M."/>
            <person name="Spraker J."/>
            <person name="Barnes I."/>
            <person name="Buitendag C."/>
            <person name="Ceriani C."/>
            <person name="Del Mar Angel L."/>
            <person name="du Plessis D."/>
            <person name="Fuchs T."/>
            <person name="Gasser K."/>
            <person name="Kramer D."/>
            <person name="Li W."/>
            <person name="Munsamy K."/>
            <person name="Piso A."/>
            <person name="Price J.L."/>
            <person name="Sonnekus B."/>
            <person name="Thomas C."/>
            <person name="van der Nest A."/>
            <person name="van Dijk A."/>
            <person name="van Heerden A."/>
            <person name="van Vuuren N."/>
            <person name="Yilmaz N."/>
            <person name="Duong T.A."/>
            <person name="van der Merwe N.A."/>
            <person name="Wingfield M.J."/>
            <person name="Wingfield B.D."/>
        </authorList>
    </citation>
    <scope>NUCLEOTIDE SEQUENCE [LARGE SCALE GENOMIC DNA]</scope>
    <source>
        <strain evidence="2 3">CMW 18300</strain>
    </source>
</reference>
<evidence type="ECO:0000313" key="3">
    <source>
        <dbReference type="Proteomes" id="UP001583177"/>
    </source>
</evidence>
<keyword evidence="3" id="KW-1185">Reference proteome</keyword>
<feature type="chain" id="PRO_5045202011" evidence="1">
    <location>
        <begin position="22"/>
        <end position="147"/>
    </location>
</feature>
<feature type="signal peptide" evidence="1">
    <location>
        <begin position="1"/>
        <end position="21"/>
    </location>
</feature>
<dbReference type="Proteomes" id="UP001583177">
    <property type="component" value="Unassembled WGS sequence"/>
</dbReference>
<evidence type="ECO:0000256" key="1">
    <source>
        <dbReference type="SAM" id="SignalP"/>
    </source>
</evidence>
<organism evidence="2 3">
    <name type="scientific">Diaporthe australafricana</name>
    <dbReference type="NCBI Taxonomy" id="127596"/>
    <lineage>
        <taxon>Eukaryota</taxon>
        <taxon>Fungi</taxon>
        <taxon>Dikarya</taxon>
        <taxon>Ascomycota</taxon>
        <taxon>Pezizomycotina</taxon>
        <taxon>Sordariomycetes</taxon>
        <taxon>Sordariomycetidae</taxon>
        <taxon>Diaporthales</taxon>
        <taxon>Diaporthaceae</taxon>
        <taxon>Diaporthe</taxon>
    </lineage>
</organism>